<dbReference type="EMBL" id="JALJEJ010000003">
    <property type="protein sequence ID" value="MCJ8209793.1"/>
    <property type="molecule type" value="Genomic_DNA"/>
</dbReference>
<keyword evidence="15" id="KW-1185">Reference proteome</keyword>
<dbReference type="GO" id="GO:0022904">
    <property type="term" value="P:respiratory electron transport chain"/>
    <property type="evidence" value="ECO:0007669"/>
    <property type="project" value="InterPro"/>
</dbReference>
<evidence type="ECO:0000256" key="3">
    <source>
        <dbReference type="ARBA" id="ARBA00022448"/>
    </source>
</evidence>
<dbReference type="Gene3D" id="1.20.950.20">
    <property type="entry name" value="Transmembrane di-heme cytochromes, Chain C"/>
    <property type="match status" value="1"/>
</dbReference>
<dbReference type="InterPro" id="IPR051542">
    <property type="entry name" value="Hydrogenase_cytochrome"/>
</dbReference>
<comment type="similarity">
    <text evidence="2">Belongs to the HupC/HyaC/HydC family.</text>
</comment>
<evidence type="ECO:0000313" key="14">
    <source>
        <dbReference type="EMBL" id="MCJ8209793.1"/>
    </source>
</evidence>
<reference evidence="14" key="1">
    <citation type="submission" date="2022-04" db="EMBL/GenBank/DDBJ databases">
        <title>Mucilaginibacter sp. RS28 isolated from freshwater.</title>
        <authorList>
            <person name="Ko S.-R."/>
        </authorList>
    </citation>
    <scope>NUCLEOTIDE SEQUENCE</scope>
    <source>
        <strain evidence="14">RS28</strain>
    </source>
</reference>
<dbReference type="GO" id="GO:0005886">
    <property type="term" value="C:plasma membrane"/>
    <property type="evidence" value="ECO:0007669"/>
    <property type="project" value="UniProtKB-SubCell"/>
</dbReference>
<feature type="transmembrane region" description="Helical" evidence="12">
    <location>
        <begin position="26"/>
        <end position="49"/>
    </location>
</feature>
<comment type="caution">
    <text evidence="14">The sequence shown here is derived from an EMBL/GenBank/DDBJ whole genome shotgun (WGS) entry which is preliminary data.</text>
</comment>
<feature type="transmembrane region" description="Helical" evidence="12">
    <location>
        <begin position="145"/>
        <end position="166"/>
    </location>
</feature>
<protein>
    <submittedName>
        <fullName evidence="14">Cytochrome b/b6 domain-containing protein</fullName>
    </submittedName>
</protein>
<evidence type="ECO:0000256" key="2">
    <source>
        <dbReference type="ARBA" id="ARBA00008622"/>
    </source>
</evidence>
<dbReference type="SUPFAM" id="SSF81342">
    <property type="entry name" value="Transmembrane di-heme cytochromes"/>
    <property type="match status" value="1"/>
</dbReference>
<evidence type="ECO:0000256" key="10">
    <source>
        <dbReference type="ARBA" id="ARBA00023004"/>
    </source>
</evidence>
<comment type="subcellular location">
    <subcellularLocation>
        <location evidence="1">Cell membrane</location>
        <topology evidence="1">Multi-pass membrane protein</topology>
    </subcellularLocation>
</comment>
<keyword evidence="5" id="KW-0349">Heme</keyword>
<dbReference type="RefSeq" id="WP_245129625.1">
    <property type="nucleotide sequence ID" value="NZ_JALJEJ010000003.1"/>
</dbReference>
<dbReference type="InterPro" id="IPR000516">
    <property type="entry name" value="Ni-dep_Hydgase_cyt-B"/>
</dbReference>
<keyword evidence="11 12" id="KW-0472">Membrane</keyword>
<dbReference type="InterPro" id="IPR011577">
    <property type="entry name" value="Cyt_b561_bac/Ni-Hgenase"/>
</dbReference>
<feature type="domain" description="Cytochrome b561 bacterial/Ni-hydrogenase" evidence="13">
    <location>
        <begin position="20"/>
        <end position="220"/>
    </location>
</feature>
<gene>
    <name evidence="14" type="ORF">MUY27_08740</name>
</gene>
<evidence type="ECO:0000256" key="11">
    <source>
        <dbReference type="ARBA" id="ARBA00023136"/>
    </source>
</evidence>
<dbReference type="GO" id="GO:0020037">
    <property type="term" value="F:heme binding"/>
    <property type="evidence" value="ECO:0007669"/>
    <property type="project" value="TreeGrafter"/>
</dbReference>
<keyword evidence="10" id="KW-0408">Iron</keyword>
<proteinExistence type="inferred from homology"/>
<keyword evidence="8" id="KW-0249">Electron transport</keyword>
<dbReference type="Pfam" id="PF01292">
    <property type="entry name" value="Ni_hydr_CYTB"/>
    <property type="match status" value="1"/>
</dbReference>
<evidence type="ECO:0000313" key="15">
    <source>
        <dbReference type="Proteomes" id="UP001139450"/>
    </source>
</evidence>
<evidence type="ECO:0000256" key="1">
    <source>
        <dbReference type="ARBA" id="ARBA00004651"/>
    </source>
</evidence>
<evidence type="ECO:0000256" key="7">
    <source>
        <dbReference type="ARBA" id="ARBA00022723"/>
    </source>
</evidence>
<dbReference type="Proteomes" id="UP001139450">
    <property type="component" value="Unassembled WGS sequence"/>
</dbReference>
<dbReference type="AlphaFoldDB" id="A0A9X2BCZ8"/>
<evidence type="ECO:0000256" key="6">
    <source>
        <dbReference type="ARBA" id="ARBA00022692"/>
    </source>
</evidence>
<evidence type="ECO:0000256" key="8">
    <source>
        <dbReference type="ARBA" id="ARBA00022982"/>
    </source>
</evidence>
<evidence type="ECO:0000256" key="9">
    <source>
        <dbReference type="ARBA" id="ARBA00022989"/>
    </source>
</evidence>
<keyword evidence="7" id="KW-0479">Metal-binding</keyword>
<accession>A0A9X2BCZ8</accession>
<dbReference type="PANTHER" id="PTHR30485:SF0">
    <property type="entry name" value="NI_FE-HYDROGENASE 1 B-TYPE CYTOCHROME SUBUNIT-RELATED"/>
    <property type="match status" value="1"/>
</dbReference>
<feature type="transmembrane region" description="Helical" evidence="12">
    <location>
        <begin position="88"/>
        <end position="106"/>
    </location>
</feature>
<keyword evidence="6 12" id="KW-0812">Transmembrane</keyword>
<evidence type="ECO:0000256" key="12">
    <source>
        <dbReference type="SAM" id="Phobius"/>
    </source>
</evidence>
<evidence type="ECO:0000259" key="13">
    <source>
        <dbReference type="Pfam" id="PF01292"/>
    </source>
</evidence>
<dbReference type="InterPro" id="IPR016174">
    <property type="entry name" value="Di-haem_cyt_TM"/>
</dbReference>
<name>A0A9X2BCZ8_9SPHI</name>
<dbReference type="GO" id="GO:0009055">
    <property type="term" value="F:electron transfer activity"/>
    <property type="evidence" value="ECO:0007669"/>
    <property type="project" value="InterPro"/>
</dbReference>
<keyword evidence="4" id="KW-1003">Cell membrane</keyword>
<dbReference type="GO" id="GO:0005506">
    <property type="term" value="F:iron ion binding"/>
    <property type="evidence" value="ECO:0007669"/>
    <property type="project" value="InterPro"/>
</dbReference>
<feature type="transmembrane region" description="Helical" evidence="12">
    <location>
        <begin position="186"/>
        <end position="205"/>
    </location>
</feature>
<organism evidence="14 15">
    <name type="scientific">Mucilaginibacter straminoryzae</name>
    <dbReference type="NCBI Taxonomy" id="2932774"/>
    <lineage>
        <taxon>Bacteria</taxon>
        <taxon>Pseudomonadati</taxon>
        <taxon>Bacteroidota</taxon>
        <taxon>Sphingobacteriia</taxon>
        <taxon>Sphingobacteriales</taxon>
        <taxon>Sphingobacteriaceae</taxon>
        <taxon>Mucilaginibacter</taxon>
    </lineage>
</organism>
<dbReference type="PRINTS" id="PR00161">
    <property type="entry name" value="NIHGNASECYTB"/>
</dbReference>
<evidence type="ECO:0000256" key="4">
    <source>
        <dbReference type="ARBA" id="ARBA00022475"/>
    </source>
</evidence>
<evidence type="ECO:0000256" key="5">
    <source>
        <dbReference type="ARBA" id="ARBA00022617"/>
    </source>
</evidence>
<sequence length="223" mass="24563">MAIIEPVKQDPLKPSVTRTYPLGIRLWHWLNALVLSGSLITVLINSTLLDRQSASSLIMSVETKGGAAVTADMAKNIAHELEDSVWDVHAYIGLALVALLIFRIIYELVQPVSQSLFKRISLAKLAMKGSGEERQLAKHDYFVKLIYVLFYIVLLVMSVTGTALFFKRNIGLSKAFSHQIKEIHGACMYAVIAFIIVHIVGVVLAERKESKGIVSDMINGGGN</sequence>
<keyword evidence="9 12" id="KW-1133">Transmembrane helix</keyword>
<dbReference type="PANTHER" id="PTHR30485">
    <property type="entry name" value="NI/FE-HYDROGENASE 1 B-TYPE CYTOCHROME SUBUNIT"/>
    <property type="match status" value="1"/>
</dbReference>
<keyword evidence="3" id="KW-0813">Transport</keyword>